<dbReference type="Proteomes" id="UP001595462">
    <property type="component" value="Unassembled WGS sequence"/>
</dbReference>
<gene>
    <name evidence="1" type="ORF">ACFOSU_15565</name>
</gene>
<comment type="caution">
    <text evidence="1">The sequence shown here is derived from an EMBL/GenBank/DDBJ whole genome shotgun (WGS) entry which is preliminary data.</text>
</comment>
<protein>
    <recommendedName>
        <fullName evidence="3">DUF2946 domain-containing protein</fullName>
    </recommendedName>
</protein>
<evidence type="ECO:0008006" key="3">
    <source>
        <dbReference type="Google" id="ProtNLM"/>
    </source>
</evidence>
<proteinExistence type="predicted"/>
<sequence length="119" mass="12438">MSFRDAGFVQPLGLILALLIAWGSLAWSAHVDWPASHTAGGSHANLVVAESDRDAASGLSQTLAAESHSDHCCHASARLVGLGAAATAMLPLAADNMLRTRESAYRSLTRRPPIDPPIA</sequence>
<dbReference type="RefSeq" id="WP_380690858.1">
    <property type="nucleotide sequence ID" value="NZ_JBHRSS010000008.1"/>
</dbReference>
<evidence type="ECO:0000313" key="1">
    <source>
        <dbReference type="EMBL" id="MFC3105299.1"/>
    </source>
</evidence>
<keyword evidence="2" id="KW-1185">Reference proteome</keyword>
<dbReference type="EMBL" id="JBHRSS010000008">
    <property type="protein sequence ID" value="MFC3105299.1"/>
    <property type="molecule type" value="Genomic_DNA"/>
</dbReference>
<name>A0ABV7ETJ9_9GAMM</name>
<reference evidence="2" key="1">
    <citation type="journal article" date="2019" name="Int. J. Syst. Evol. Microbiol.">
        <title>The Global Catalogue of Microorganisms (GCM) 10K type strain sequencing project: providing services to taxonomists for standard genome sequencing and annotation.</title>
        <authorList>
            <consortium name="The Broad Institute Genomics Platform"/>
            <consortium name="The Broad Institute Genome Sequencing Center for Infectious Disease"/>
            <person name="Wu L."/>
            <person name="Ma J."/>
        </authorList>
    </citation>
    <scope>NUCLEOTIDE SEQUENCE [LARGE SCALE GENOMIC DNA]</scope>
    <source>
        <strain evidence="2">KCTC 52640</strain>
    </source>
</reference>
<organism evidence="1 2">
    <name type="scientific">Salinisphaera aquimarina</name>
    <dbReference type="NCBI Taxonomy" id="2094031"/>
    <lineage>
        <taxon>Bacteria</taxon>
        <taxon>Pseudomonadati</taxon>
        <taxon>Pseudomonadota</taxon>
        <taxon>Gammaproteobacteria</taxon>
        <taxon>Salinisphaerales</taxon>
        <taxon>Salinisphaeraceae</taxon>
        <taxon>Salinisphaera</taxon>
    </lineage>
</organism>
<evidence type="ECO:0000313" key="2">
    <source>
        <dbReference type="Proteomes" id="UP001595462"/>
    </source>
</evidence>
<accession>A0ABV7ETJ9</accession>